<reference evidence="1" key="1">
    <citation type="submission" date="2021-03" db="EMBL/GenBank/DDBJ databases">
        <title>Draft genome sequence of rust myrtle Austropuccinia psidii MF-1, a brazilian biotype.</title>
        <authorList>
            <person name="Quecine M.C."/>
            <person name="Pachon D.M.R."/>
            <person name="Bonatelli M.L."/>
            <person name="Correr F.H."/>
            <person name="Franceschini L.M."/>
            <person name="Leite T.F."/>
            <person name="Margarido G.R.A."/>
            <person name="Almeida C.A."/>
            <person name="Ferrarezi J.A."/>
            <person name="Labate C.A."/>
        </authorList>
    </citation>
    <scope>NUCLEOTIDE SEQUENCE</scope>
    <source>
        <strain evidence="1">MF-1</strain>
    </source>
</reference>
<accession>A0A9Q3GCZ8</accession>
<name>A0A9Q3GCZ8_9BASI</name>
<gene>
    <name evidence="1" type="ORF">O181_002579</name>
</gene>
<protein>
    <recommendedName>
        <fullName evidence="3">Reverse transcriptase Ty1/copia-type domain-containing protein</fullName>
    </recommendedName>
</protein>
<dbReference type="AlphaFoldDB" id="A0A9Q3GCZ8"/>
<dbReference type="PANTHER" id="PTHR11439">
    <property type="entry name" value="GAG-POL-RELATED RETROTRANSPOSON"/>
    <property type="match status" value="1"/>
</dbReference>
<evidence type="ECO:0000313" key="1">
    <source>
        <dbReference type="EMBL" id="MBW0462864.1"/>
    </source>
</evidence>
<comment type="caution">
    <text evidence="1">The sequence shown here is derived from an EMBL/GenBank/DDBJ whole genome shotgun (WGS) entry which is preliminary data.</text>
</comment>
<dbReference type="EMBL" id="AVOT02000436">
    <property type="protein sequence ID" value="MBW0462864.1"/>
    <property type="molecule type" value="Genomic_DNA"/>
</dbReference>
<organism evidence="1 2">
    <name type="scientific">Austropuccinia psidii MF-1</name>
    <dbReference type="NCBI Taxonomy" id="1389203"/>
    <lineage>
        <taxon>Eukaryota</taxon>
        <taxon>Fungi</taxon>
        <taxon>Dikarya</taxon>
        <taxon>Basidiomycota</taxon>
        <taxon>Pucciniomycotina</taxon>
        <taxon>Pucciniomycetes</taxon>
        <taxon>Pucciniales</taxon>
        <taxon>Sphaerophragmiaceae</taxon>
        <taxon>Austropuccinia</taxon>
    </lineage>
</organism>
<dbReference type="OrthoDB" id="4356562at2759"/>
<keyword evidence="2" id="KW-1185">Reference proteome</keyword>
<dbReference type="PANTHER" id="PTHR11439:SF483">
    <property type="entry name" value="PEPTIDE SYNTHASE GLIP-LIKE, PUTATIVE (AFU_ORTHOLOGUE AFUA_3G12920)-RELATED"/>
    <property type="match status" value="1"/>
</dbReference>
<dbReference type="Proteomes" id="UP000765509">
    <property type="component" value="Unassembled WGS sequence"/>
</dbReference>
<evidence type="ECO:0008006" key="3">
    <source>
        <dbReference type="Google" id="ProtNLM"/>
    </source>
</evidence>
<proteinExistence type="predicted"/>
<evidence type="ECO:0000313" key="2">
    <source>
        <dbReference type="Proteomes" id="UP000765509"/>
    </source>
</evidence>
<sequence>MTLDIQGPIVEATPFRLVVGLLAYLVNRSSPDLAFAVNYLARHSMRPMAAHWELLDHVVGYLLMSHGCGITLCPAPFSLNLWSDEGWGGQVEQSQSGFILKLGDTPILWGSKQQSMAALLTCDTEYIALSNLTQHLVQAINQLTQITDNFKKTIFCNNQVAVQVLIDNLSWKCM</sequence>